<feature type="chain" id="PRO_5025507391" evidence="1">
    <location>
        <begin position="18"/>
        <end position="173"/>
    </location>
</feature>
<evidence type="ECO:0000313" key="2">
    <source>
        <dbReference type="EMBL" id="KAF2635263.1"/>
    </source>
</evidence>
<gene>
    <name evidence="2" type="ORF">P280DRAFT_484830</name>
</gene>
<organism evidence="2 3">
    <name type="scientific">Massarina eburnea CBS 473.64</name>
    <dbReference type="NCBI Taxonomy" id="1395130"/>
    <lineage>
        <taxon>Eukaryota</taxon>
        <taxon>Fungi</taxon>
        <taxon>Dikarya</taxon>
        <taxon>Ascomycota</taxon>
        <taxon>Pezizomycotina</taxon>
        <taxon>Dothideomycetes</taxon>
        <taxon>Pleosporomycetidae</taxon>
        <taxon>Pleosporales</taxon>
        <taxon>Massarineae</taxon>
        <taxon>Massarinaceae</taxon>
        <taxon>Massarina</taxon>
    </lineage>
</organism>
<sequence>MFFLLIALLAATITGVALPTTTDLMTPIDLNIDFSIDNATQSANAAGADVWHYNILIQEKCLPSSDVGTYVSMKDIWAENGVHYTYNKGQWLLLGEIKNIKKVIQIPGAGNYLEFDGLYEGRVKFSYGGCRWTETSDTRDQCGWCVGNNSERLQCTGGHQEKAHVLDCYFYNE</sequence>
<dbReference type="Proteomes" id="UP000799753">
    <property type="component" value="Unassembled WGS sequence"/>
</dbReference>
<name>A0A6A6RJP6_9PLEO</name>
<dbReference type="EMBL" id="MU006809">
    <property type="protein sequence ID" value="KAF2635263.1"/>
    <property type="molecule type" value="Genomic_DNA"/>
</dbReference>
<evidence type="ECO:0000313" key="3">
    <source>
        <dbReference type="Proteomes" id="UP000799753"/>
    </source>
</evidence>
<protein>
    <submittedName>
        <fullName evidence="2">Uncharacterized protein</fullName>
    </submittedName>
</protein>
<accession>A0A6A6RJP6</accession>
<proteinExistence type="predicted"/>
<keyword evidence="3" id="KW-1185">Reference proteome</keyword>
<evidence type="ECO:0000256" key="1">
    <source>
        <dbReference type="SAM" id="SignalP"/>
    </source>
</evidence>
<feature type="signal peptide" evidence="1">
    <location>
        <begin position="1"/>
        <end position="17"/>
    </location>
</feature>
<dbReference type="AlphaFoldDB" id="A0A6A6RJP6"/>
<reference evidence="2" key="1">
    <citation type="journal article" date="2020" name="Stud. Mycol.">
        <title>101 Dothideomycetes genomes: a test case for predicting lifestyles and emergence of pathogens.</title>
        <authorList>
            <person name="Haridas S."/>
            <person name="Albert R."/>
            <person name="Binder M."/>
            <person name="Bloem J."/>
            <person name="Labutti K."/>
            <person name="Salamov A."/>
            <person name="Andreopoulos B."/>
            <person name="Baker S."/>
            <person name="Barry K."/>
            <person name="Bills G."/>
            <person name="Bluhm B."/>
            <person name="Cannon C."/>
            <person name="Castanera R."/>
            <person name="Culley D."/>
            <person name="Daum C."/>
            <person name="Ezra D."/>
            <person name="Gonzalez J."/>
            <person name="Henrissat B."/>
            <person name="Kuo A."/>
            <person name="Liang C."/>
            <person name="Lipzen A."/>
            <person name="Lutzoni F."/>
            <person name="Magnuson J."/>
            <person name="Mondo S."/>
            <person name="Nolan M."/>
            <person name="Ohm R."/>
            <person name="Pangilinan J."/>
            <person name="Park H.-J."/>
            <person name="Ramirez L."/>
            <person name="Alfaro M."/>
            <person name="Sun H."/>
            <person name="Tritt A."/>
            <person name="Yoshinaga Y."/>
            <person name="Zwiers L.-H."/>
            <person name="Turgeon B."/>
            <person name="Goodwin S."/>
            <person name="Spatafora J."/>
            <person name="Crous P."/>
            <person name="Grigoriev I."/>
        </authorList>
    </citation>
    <scope>NUCLEOTIDE SEQUENCE</scope>
    <source>
        <strain evidence="2">CBS 473.64</strain>
    </source>
</reference>
<keyword evidence="1" id="KW-0732">Signal</keyword>